<gene>
    <name evidence="3" type="ORF">PQO05_25450</name>
</gene>
<evidence type="ECO:0000313" key="4">
    <source>
        <dbReference type="Proteomes" id="UP001216139"/>
    </source>
</evidence>
<dbReference type="Pfam" id="PF04738">
    <property type="entry name" value="Lant_dehydr_N"/>
    <property type="match status" value="1"/>
</dbReference>
<dbReference type="Proteomes" id="UP001216139">
    <property type="component" value="Chromosome"/>
</dbReference>
<dbReference type="NCBIfam" id="TIGR03891">
    <property type="entry name" value="thiopep_ocin"/>
    <property type="match status" value="1"/>
</dbReference>
<name>A0ABY7TA53_9SPHI</name>
<reference evidence="3 4" key="1">
    <citation type="submission" date="2023-02" db="EMBL/GenBank/DDBJ databases">
        <title>Genome sequence of Mucilaginibacter jinjuensis strain KACC 16571.</title>
        <authorList>
            <person name="Kim S."/>
            <person name="Heo J."/>
            <person name="Kwon S.-W."/>
        </authorList>
    </citation>
    <scope>NUCLEOTIDE SEQUENCE [LARGE SCALE GENOMIC DNA]</scope>
    <source>
        <strain evidence="3 4">KACC 16571</strain>
    </source>
</reference>
<dbReference type="InterPro" id="IPR023809">
    <property type="entry name" value="Thiopep_bacteriocin_synth_dom"/>
</dbReference>
<accession>A0ABY7TA53</accession>
<proteinExistence type="predicted"/>
<evidence type="ECO:0000259" key="2">
    <source>
        <dbReference type="Pfam" id="PF14028"/>
    </source>
</evidence>
<protein>
    <submittedName>
        <fullName evidence="3">Lantibiotic dehydratase</fullName>
    </submittedName>
</protein>
<dbReference type="RefSeq" id="WP_273630321.1">
    <property type="nucleotide sequence ID" value="NZ_CP117167.1"/>
</dbReference>
<feature type="domain" description="Thiopeptide-type bacteriocin biosynthesis" evidence="2">
    <location>
        <begin position="720"/>
        <end position="982"/>
    </location>
</feature>
<evidence type="ECO:0000313" key="3">
    <source>
        <dbReference type="EMBL" id="WCT12082.1"/>
    </source>
</evidence>
<dbReference type="InterPro" id="IPR006827">
    <property type="entry name" value="Lant_deHydtase_N"/>
</dbReference>
<evidence type="ECO:0000259" key="1">
    <source>
        <dbReference type="Pfam" id="PF04738"/>
    </source>
</evidence>
<feature type="domain" description="Lantibiotic dehydratase N-terminal" evidence="1">
    <location>
        <begin position="33"/>
        <end position="650"/>
    </location>
</feature>
<keyword evidence="4" id="KW-1185">Reference proteome</keyword>
<organism evidence="3 4">
    <name type="scientific">Mucilaginibacter jinjuensis</name>
    <dbReference type="NCBI Taxonomy" id="1176721"/>
    <lineage>
        <taxon>Bacteria</taxon>
        <taxon>Pseudomonadati</taxon>
        <taxon>Bacteroidota</taxon>
        <taxon>Sphingobacteriia</taxon>
        <taxon>Sphingobacteriales</taxon>
        <taxon>Sphingobacteriaceae</taxon>
        <taxon>Mucilaginibacter</taxon>
    </lineage>
</organism>
<sequence>MQNFTCLPGLILRTPIYSFCDYRPEKLPSLLKDPFFIAAIYLASPQLHKIVEDANYDIQFLNKSQQLSLLKYANRMHYRPTPFGSFSAFSVTQWDECNQIQLAGLTDLKFHVEWDHEISLKLSSAHNIEKWEDELLYVNHTLYEIKDEYRYMRTHFNFETRIINFSLEALYADPLIKEVLSLVEPTKTTRQLLATLCEQLNFRPDEAYDYVLFLLETQLLLPDSHPKVLGASTTAPGIINKPALDLPDLKKAKAAQNMLNHVFEKNHLTAPQHTFYVNTQRLVSGGLNPAIQNQLSPVLEVLSKMQTPQIPSALKLFIEAFKARYDQEEVPLLNALDPESGIDYANLAIKSTTNELLADLDFSSAEPVSNNISWVAMHQLLLRKWNKQTASIPEIILDLDEPEIREQNKTTINMPPSVAVMFRVLGDQILLESAGGVTGCSLIGRFANFDLELKSIARKITSAEQAINPNVVFAEIGQLSGMHVDNINKRPHLYDYEIPVNTISSLPAKNQIQLKDLYLSVKGNRLVIRNKKLGKEIIPRLTSAYNYTHTDLALFRFLCDMQYQGVQSNLGFSIDSFFPGLSAYPRVKIGNVIISPAKWFLTEPEIQKIGKSMGDFNEIRQQKCWPQYIALTQNDQQLVFNLSIDADISLFQSCIHTLKNLQIQEYFLSDKTVKSHYNKPVINQFIAFYLNNKPSYNPLLPGVTNNQPDIERNFSLGSEWIYLKIYCHEHSANNLFGNELLNFLNRPDLHIIKKWFFIRYTDPKPHIRLRIQAETKHLGLILKKLNDALKENIEYNIIQGYQADIYRREVERYSSLLMDEVETVFYYSSKLICRYIKQLNTVPNTFSYYSLALVSFYDIINLFSDFIPDEITFTNAIAKSLYSEFSNTKNLQISLDQKYRGMKLEIEQLLNNNTLYNQLKLDKEFDEFTDACIILKNKALNINNDQKISLVADIIHMHLNRIFFEQQRKQELCIYHILHKYYTAQKAKARQKETTYAI</sequence>
<dbReference type="EMBL" id="CP117167">
    <property type="protein sequence ID" value="WCT12082.1"/>
    <property type="molecule type" value="Genomic_DNA"/>
</dbReference>
<dbReference type="Pfam" id="PF14028">
    <property type="entry name" value="Lant_dehydr_C"/>
    <property type="match status" value="1"/>
</dbReference>